<evidence type="ECO:0008006" key="5">
    <source>
        <dbReference type="Google" id="ProtNLM"/>
    </source>
</evidence>
<dbReference type="PATRIC" id="fig|1423802.4.peg.699"/>
<organism evidence="3 4">
    <name type="scientific">Lentilactobacillus senioris DSM 24302 = JCM 17472</name>
    <dbReference type="NCBI Taxonomy" id="1423802"/>
    <lineage>
        <taxon>Bacteria</taxon>
        <taxon>Bacillati</taxon>
        <taxon>Bacillota</taxon>
        <taxon>Bacilli</taxon>
        <taxon>Lactobacillales</taxon>
        <taxon>Lactobacillaceae</taxon>
        <taxon>Lentilactobacillus</taxon>
    </lineage>
</organism>
<evidence type="ECO:0000313" key="3">
    <source>
        <dbReference type="EMBL" id="KRM93967.1"/>
    </source>
</evidence>
<dbReference type="AlphaFoldDB" id="A0A0R2CQ64"/>
<keyword evidence="2" id="KW-1133">Transmembrane helix</keyword>
<feature type="coiled-coil region" evidence="1">
    <location>
        <begin position="444"/>
        <end position="471"/>
    </location>
</feature>
<sequence length="795" mass="91477">MIDFIISLLFGFQNKRQAVHGQYLPKNSSAYGGEMVFVSQDTTYRLTRIAGTHGGKVTLYDETNQLELADTDLQKILGPVDRSVYTSFFYFGELDQQAFYKMSLSDLQLRIQQIGISNANDWFDLQTDLQKKADNLYTPRGRKPVINQQLKEYSQLTTKVAAARDKYPQYDQQTSQLADLQMQRKETDQKISELQTQVQHYQHLAQVSPLIKQKHRLAQEVDQLAPQFIPTEQITEMQRLIAEKKNLDSQLMEMMAVKTETTNNQDLLSFLKQNAELIGELKSQLAINMDRSSQISFLEKEIEAKQQKVTQQITNLGSSITELPIPFETNRLGEISAIINGDGQNTRPKRQSQSVSSAPVMVLGAGVVSFVIGMAAHLNWLMILAVIIFGGAGFTWWRQKSISMPNDVSDDQHQMQVEQIRRDYWLNDIPVDRWLAIQSDLQSIYRQKDEIKQQTEQVDQLSNQLTNYLEQWQFASHWLPLEIGEQRDRLEAIQLTLTDWQATQHSADQEQRYAANHQQQVQQKQLQLEQVQVELQKDYQKLGLDNEQQLANRIEINQEYQDKQQQLEVIESQLKDLPTVTDTEVADVDAKLNNLTSELTTNQQLNNEQSKQIAETQATIQHLVNDGSYYELRQQQANLQTEINDNVIQWLGYRSALTWLETTMNIITKGRVPKVLELTTKYFAILTNQSYNKVIFQDAIRVVREDDTVFEINELSRGTLEQLYFALVLALAVGFHEDFALPIIIDDGFVNFDGQRKQAAKKLLTEIGKQNQVLFYTADNNQLSEFNEDQIITLG</sequence>
<comment type="caution">
    <text evidence="3">The sequence shown here is derived from an EMBL/GenBank/DDBJ whole genome shotgun (WGS) entry which is preliminary data.</text>
</comment>
<name>A0A0R2CQ64_9LACO</name>
<gene>
    <name evidence="3" type="ORF">FC56_GL000688</name>
</gene>
<dbReference type="PANTHER" id="PTHR41259">
    <property type="entry name" value="DOUBLE-STRAND BREAK REPAIR RAD50 ATPASE, PUTATIVE-RELATED"/>
    <property type="match status" value="1"/>
</dbReference>
<feature type="coiled-coil region" evidence="1">
    <location>
        <begin position="146"/>
        <end position="204"/>
    </location>
</feature>
<accession>A0A0R2CQ64</accession>
<protein>
    <recommendedName>
        <fullName evidence="5">DNA repair ATPase</fullName>
    </recommendedName>
</protein>
<evidence type="ECO:0000256" key="1">
    <source>
        <dbReference type="SAM" id="Coils"/>
    </source>
</evidence>
<keyword evidence="1" id="KW-0175">Coiled coil</keyword>
<dbReference type="Proteomes" id="UP000051256">
    <property type="component" value="Unassembled WGS sequence"/>
</dbReference>
<keyword evidence="2" id="KW-0472">Membrane</keyword>
<dbReference type="PANTHER" id="PTHR41259:SF1">
    <property type="entry name" value="DOUBLE-STRAND BREAK REPAIR RAD50 ATPASE, PUTATIVE-RELATED"/>
    <property type="match status" value="1"/>
</dbReference>
<evidence type="ECO:0000313" key="4">
    <source>
        <dbReference type="Proteomes" id="UP000051256"/>
    </source>
</evidence>
<dbReference type="STRING" id="1423802.FC56_GL000688"/>
<dbReference type="EMBL" id="AYZR01000008">
    <property type="protein sequence ID" value="KRM93967.1"/>
    <property type="molecule type" value="Genomic_DNA"/>
</dbReference>
<evidence type="ECO:0000256" key="2">
    <source>
        <dbReference type="SAM" id="Phobius"/>
    </source>
</evidence>
<keyword evidence="2" id="KW-0812">Transmembrane</keyword>
<feature type="coiled-coil region" evidence="1">
    <location>
        <begin position="514"/>
        <end position="573"/>
    </location>
</feature>
<proteinExistence type="predicted"/>
<reference evidence="3 4" key="1">
    <citation type="journal article" date="2015" name="Genome Announc.">
        <title>Expanding the biotechnology potential of lactobacilli through comparative genomics of 213 strains and associated genera.</title>
        <authorList>
            <person name="Sun Z."/>
            <person name="Harris H.M."/>
            <person name="McCann A."/>
            <person name="Guo C."/>
            <person name="Argimon S."/>
            <person name="Zhang W."/>
            <person name="Yang X."/>
            <person name="Jeffery I.B."/>
            <person name="Cooney J.C."/>
            <person name="Kagawa T.F."/>
            <person name="Liu W."/>
            <person name="Song Y."/>
            <person name="Salvetti E."/>
            <person name="Wrobel A."/>
            <person name="Rasinkangas P."/>
            <person name="Parkhill J."/>
            <person name="Rea M.C."/>
            <person name="O'Sullivan O."/>
            <person name="Ritari J."/>
            <person name="Douillard F.P."/>
            <person name="Paul Ross R."/>
            <person name="Yang R."/>
            <person name="Briner A.E."/>
            <person name="Felis G.E."/>
            <person name="de Vos W.M."/>
            <person name="Barrangou R."/>
            <person name="Klaenhammer T.R."/>
            <person name="Caufield P.W."/>
            <person name="Cui Y."/>
            <person name="Zhang H."/>
            <person name="O'Toole P.W."/>
        </authorList>
    </citation>
    <scope>NUCLEOTIDE SEQUENCE [LARGE SCALE GENOMIC DNA]</scope>
    <source>
        <strain evidence="3 4">DSM 24302</strain>
    </source>
</reference>
<feature type="transmembrane region" description="Helical" evidence="2">
    <location>
        <begin position="378"/>
        <end position="397"/>
    </location>
</feature>
<dbReference type="InterPro" id="IPR027417">
    <property type="entry name" value="P-loop_NTPase"/>
</dbReference>
<keyword evidence="4" id="KW-1185">Reference proteome</keyword>
<dbReference type="Gene3D" id="3.40.50.300">
    <property type="entry name" value="P-loop containing nucleotide triphosphate hydrolases"/>
    <property type="match status" value="2"/>
</dbReference>
<feature type="transmembrane region" description="Helical" evidence="2">
    <location>
        <begin position="354"/>
        <end position="372"/>
    </location>
</feature>